<sequence>MAVLSAERIKITTTKSPLWCTIIIIVLGLGLATVFGLSAKSSLSSPNGAMMPTVSGALSGVTGFGVLVLMIMAALAITSEYRFGTIRTTFQAVPNRASVLIAKAGLIGGFGAVLTLVLSFGAFALTKATAGDAGRFLTLSGDENWRVVYGTPIYAFFCVVLAVGVGTLLRQSAGAIALLLLWPLLIENLFNLFGSIGEKIMPFLPFMNANNFLGSSGGVDFHWGPWGSLIYFALFVLVVFGLSIVVVNRRDA</sequence>
<dbReference type="RefSeq" id="WP_166502496.1">
    <property type="nucleotide sequence ID" value="NZ_CP050124.1"/>
</dbReference>
<accession>A0A6G9CXK6</accession>
<name>A0A6G9CXK6_RHOER</name>
<feature type="transmembrane region" description="Helical" evidence="1">
    <location>
        <begin position="176"/>
        <end position="197"/>
    </location>
</feature>
<feature type="transmembrane region" description="Helical" evidence="1">
    <location>
        <begin position="57"/>
        <end position="78"/>
    </location>
</feature>
<feature type="transmembrane region" description="Helical" evidence="1">
    <location>
        <begin position="145"/>
        <end position="169"/>
    </location>
</feature>
<keyword evidence="1" id="KW-0812">Transmembrane</keyword>
<dbReference type="EMBL" id="CP050124">
    <property type="protein sequence ID" value="QIP41628.1"/>
    <property type="molecule type" value="Genomic_DNA"/>
</dbReference>
<protein>
    <submittedName>
        <fullName evidence="2">ABC transporter permease</fullName>
    </submittedName>
</protein>
<organism evidence="2 3">
    <name type="scientific">Rhodococcus erythropolis</name>
    <name type="common">Arthrobacter picolinophilus</name>
    <dbReference type="NCBI Taxonomy" id="1833"/>
    <lineage>
        <taxon>Bacteria</taxon>
        <taxon>Bacillati</taxon>
        <taxon>Actinomycetota</taxon>
        <taxon>Actinomycetes</taxon>
        <taxon>Mycobacteriales</taxon>
        <taxon>Nocardiaceae</taxon>
        <taxon>Rhodococcus</taxon>
        <taxon>Rhodococcus erythropolis group</taxon>
    </lineage>
</organism>
<reference evidence="2 3" key="1">
    <citation type="submission" date="2020-03" db="EMBL/GenBank/DDBJ databases">
        <title>Screen low temperature-resistant strains for efficient degradation of petroleum hydrocarbons under the low temperature.</title>
        <authorList>
            <person name="Wang Y."/>
            <person name="Chen J."/>
        </authorList>
    </citation>
    <scope>NUCLEOTIDE SEQUENCE [LARGE SCALE GENOMIC DNA]</scope>
    <source>
        <strain evidence="2 3">KB1</strain>
    </source>
</reference>
<feature type="transmembrane region" description="Helical" evidence="1">
    <location>
        <begin position="99"/>
        <end position="125"/>
    </location>
</feature>
<evidence type="ECO:0000313" key="3">
    <source>
        <dbReference type="Proteomes" id="UP000502345"/>
    </source>
</evidence>
<evidence type="ECO:0000313" key="2">
    <source>
        <dbReference type="EMBL" id="QIP41628.1"/>
    </source>
</evidence>
<evidence type="ECO:0000256" key="1">
    <source>
        <dbReference type="SAM" id="Phobius"/>
    </source>
</evidence>
<gene>
    <name evidence="2" type="ORF">G9444_4384</name>
</gene>
<proteinExistence type="predicted"/>
<feature type="transmembrane region" description="Helical" evidence="1">
    <location>
        <begin position="229"/>
        <end position="247"/>
    </location>
</feature>
<dbReference type="AlphaFoldDB" id="A0A6G9CXK6"/>
<keyword evidence="1" id="KW-1133">Transmembrane helix</keyword>
<keyword evidence="1" id="KW-0472">Membrane</keyword>
<feature type="transmembrane region" description="Helical" evidence="1">
    <location>
        <begin position="18"/>
        <end position="37"/>
    </location>
</feature>
<dbReference type="Proteomes" id="UP000502345">
    <property type="component" value="Chromosome"/>
</dbReference>